<name>A0ABS9MKA2_9FIRM</name>
<evidence type="ECO:0000256" key="1">
    <source>
        <dbReference type="ARBA" id="ARBA00004651"/>
    </source>
</evidence>
<evidence type="ECO:0000256" key="6">
    <source>
        <dbReference type="SAM" id="Phobius"/>
    </source>
</evidence>
<dbReference type="PANTHER" id="PTHR33931">
    <property type="entry name" value="HOLIN-LIKE PROTEIN CIDA-RELATED"/>
    <property type="match status" value="1"/>
</dbReference>
<proteinExistence type="predicted"/>
<reference evidence="7 8" key="1">
    <citation type="submission" date="2022-01" db="EMBL/GenBank/DDBJ databases">
        <title>Collection of gut derived symbiotic bacterial strains cultured from healthy donors.</title>
        <authorList>
            <person name="Lin H."/>
            <person name="Kohout C."/>
            <person name="Waligurski E."/>
            <person name="Pamer E.G."/>
        </authorList>
    </citation>
    <scope>NUCLEOTIDE SEQUENCE [LARGE SCALE GENOMIC DNA]</scope>
    <source>
        <strain evidence="7 8">DFI.7.58</strain>
    </source>
</reference>
<dbReference type="PANTHER" id="PTHR33931:SF2">
    <property type="entry name" value="HOLIN-LIKE PROTEIN CIDA"/>
    <property type="match status" value="1"/>
</dbReference>
<evidence type="ECO:0000313" key="8">
    <source>
        <dbReference type="Proteomes" id="UP001298681"/>
    </source>
</evidence>
<gene>
    <name evidence="7" type="ORF">L0P57_09830</name>
</gene>
<evidence type="ECO:0000256" key="4">
    <source>
        <dbReference type="ARBA" id="ARBA00022989"/>
    </source>
</evidence>
<sequence>MRILAQIGIVLFVCLLGEAIAAVLPFPFPASVIGMVLLFLLLACKWLKPRHIQEKSNFLLSNMAFFFIPAGVGLLDYLDVLKANLIPLLVICLVTTPLVFLVTGWTVQAVMKWTARKEDKPDV</sequence>
<protein>
    <submittedName>
        <fullName evidence="7">CidA/LrgA family protein</fullName>
    </submittedName>
</protein>
<organism evidence="7 8">
    <name type="scientific">Anaeromassilibacillus senegalensis</name>
    <dbReference type="NCBI Taxonomy" id="1673717"/>
    <lineage>
        <taxon>Bacteria</taxon>
        <taxon>Bacillati</taxon>
        <taxon>Bacillota</taxon>
        <taxon>Clostridia</taxon>
        <taxon>Eubacteriales</taxon>
        <taxon>Acutalibacteraceae</taxon>
        <taxon>Anaeromassilibacillus</taxon>
    </lineage>
</organism>
<dbReference type="InterPro" id="IPR005538">
    <property type="entry name" value="LrgA/CidA"/>
</dbReference>
<feature type="transmembrane region" description="Helical" evidence="6">
    <location>
        <begin position="84"/>
        <end position="107"/>
    </location>
</feature>
<feature type="transmembrane region" description="Helical" evidence="6">
    <location>
        <begin position="31"/>
        <end position="47"/>
    </location>
</feature>
<feature type="transmembrane region" description="Helical" evidence="6">
    <location>
        <begin position="59"/>
        <end position="78"/>
    </location>
</feature>
<dbReference type="Proteomes" id="UP001298681">
    <property type="component" value="Unassembled WGS sequence"/>
</dbReference>
<dbReference type="Pfam" id="PF03788">
    <property type="entry name" value="LrgA"/>
    <property type="match status" value="1"/>
</dbReference>
<comment type="caution">
    <text evidence="7">The sequence shown here is derived from an EMBL/GenBank/DDBJ whole genome shotgun (WGS) entry which is preliminary data.</text>
</comment>
<keyword evidence="3 6" id="KW-0812">Transmembrane</keyword>
<dbReference type="EMBL" id="JAKNHQ010000013">
    <property type="protein sequence ID" value="MCG4611225.1"/>
    <property type="molecule type" value="Genomic_DNA"/>
</dbReference>
<dbReference type="RefSeq" id="WP_191405750.1">
    <property type="nucleotide sequence ID" value="NZ_JAKNHQ010000013.1"/>
</dbReference>
<evidence type="ECO:0000256" key="5">
    <source>
        <dbReference type="ARBA" id="ARBA00023136"/>
    </source>
</evidence>
<accession>A0ABS9MKA2</accession>
<keyword evidence="5 6" id="KW-0472">Membrane</keyword>
<evidence type="ECO:0000256" key="3">
    <source>
        <dbReference type="ARBA" id="ARBA00022692"/>
    </source>
</evidence>
<keyword evidence="2" id="KW-1003">Cell membrane</keyword>
<evidence type="ECO:0000256" key="2">
    <source>
        <dbReference type="ARBA" id="ARBA00022475"/>
    </source>
</evidence>
<keyword evidence="4 6" id="KW-1133">Transmembrane helix</keyword>
<comment type="subcellular location">
    <subcellularLocation>
        <location evidence="1">Cell membrane</location>
        <topology evidence="1">Multi-pass membrane protein</topology>
    </subcellularLocation>
</comment>
<evidence type="ECO:0000313" key="7">
    <source>
        <dbReference type="EMBL" id="MCG4611225.1"/>
    </source>
</evidence>
<keyword evidence="8" id="KW-1185">Reference proteome</keyword>